<keyword evidence="1" id="KW-0697">Rotamase</keyword>
<dbReference type="SUPFAM" id="SSF54534">
    <property type="entry name" value="FKBP-like"/>
    <property type="match status" value="1"/>
</dbReference>
<dbReference type="PANTHER" id="PTHR47414">
    <property type="entry name" value="PEPTIDYL-PROLYL CIS-TRANS ISOMERASE FKBP20-2, CHLOROPLASTIC"/>
    <property type="match status" value="1"/>
</dbReference>
<proteinExistence type="predicted"/>
<accession>A0A7S0KC80</accession>
<dbReference type="Pfam" id="PF00254">
    <property type="entry name" value="FKBP_C"/>
    <property type="match status" value="1"/>
</dbReference>
<protein>
    <recommendedName>
        <fullName evidence="1">peptidylprolyl isomerase</fullName>
        <ecNumber evidence="1">5.2.1.8</ecNumber>
    </recommendedName>
</protein>
<dbReference type="PROSITE" id="PS50059">
    <property type="entry name" value="FKBP_PPIASE"/>
    <property type="match status" value="1"/>
</dbReference>
<evidence type="ECO:0000256" key="1">
    <source>
        <dbReference type="PROSITE-ProRule" id="PRU00277"/>
    </source>
</evidence>
<dbReference type="InterPro" id="IPR046357">
    <property type="entry name" value="PPIase_dom_sf"/>
</dbReference>
<reference evidence="4" key="1">
    <citation type="submission" date="2021-01" db="EMBL/GenBank/DDBJ databases">
        <authorList>
            <person name="Corre E."/>
            <person name="Pelletier E."/>
            <person name="Niang G."/>
            <person name="Scheremetjew M."/>
            <person name="Finn R."/>
            <person name="Kale V."/>
            <person name="Holt S."/>
            <person name="Cochrane G."/>
            <person name="Meng A."/>
            <person name="Brown T."/>
            <person name="Cohen L."/>
        </authorList>
    </citation>
    <scope>NUCLEOTIDE SEQUENCE</scope>
    <source>
        <strain evidence="4">Clade-D-RCC2572</strain>
    </source>
</reference>
<dbReference type="EMBL" id="HBEW01000863">
    <property type="protein sequence ID" value="CAD8576561.1"/>
    <property type="molecule type" value="Transcribed_RNA"/>
</dbReference>
<evidence type="ECO:0000313" key="4">
    <source>
        <dbReference type="EMBL" id="CAD8576561.1"/>
    </source>
</evidence>
<gene>
    <name evidence="4" type="ORF">OMED0929_LOCUS740</name>
</gene>
<feature type="compositionally biased region" description="Low complexity" evidence="2">
    <location>
        <begin position="1"/>
        <end position="22"/>
    </location>
</feature>
<name>A0A7S0KC80_9CHLO</name>
<evidence type="ECO:0000259" key="3">
    <source>
        <dbReference type="PROSITE" id="PS50059"/>
    </source>
</evidence>
<comment type="catalytic activity">
    <reaction evidence="1">
        <text>[protein]-peptidylproline (omega=180) = [protein]-peptidylproline (omega=0)</text>
        <dbReference type="Rhea" id="RHEA:16237"/>
        <dbReference type="Rhea" id="RHEA-COMP:10747"/>
        <dbReference type="Rhea" id="RHEA-COMP:10748"/>
        <dbReference type="ChEBI" id="CHEBI:83833"/>
        <dbReference type="ChEBI" id="CHEBI:83834"/>
        <dbReference type="EC" id="5.2.1.8"/>
    </reaction>
</comment>
<dbReference type="PANTHER" id="PTHR47414:SF1">
    <property type="entry name" value="PEPTIDYL-PROLYL CIS-TRANS ISOMERASE FKBP20-2, CHLOROPLASTIC"/>
    <property type="match status" value="1"/>
</dbReference>
<dbReference type="EC" id="5.2.1.8" evidence="1"/>
<feature type="domain" description="PPIase FKBP-type" evidence="3">
    <location>
        <begin position="227"/>
        <end position="314"/>
    </location>
</feature>
<dbReference type="Gene3D" id="3.10.50.40">
    <property type="match status" value="1"/>
</dbReference>
<dbReference type="AlphaFoldDB" id="A0A7S0KC80"/>
<sequence length="330" mass="35003">MSTTMTTTARPTAAPAPAYTRTASHRRASRAGAGANDTFEAIDDVAIDAGEALKTCRAPLASRRRALGALGASVTLAIGVPRASLASAFDDDPFARNDGGRVLDKLKASTPDVAAPVEPTPAPPASVVDDVVPVVDDVVVSEAVPEPTYTPQAPAPRVTESSTAVDTKQLLNNTRIKTYNNAPADFPAFIREGYDVRVIHGNDYTVRDDGLIVKDYEIGTGPKPSDNQECTFNYVAYNENGGTIDSTYRRGAPASTRLGINGMIPGFELGLKDMQPGGRRRIIVPPELGPPTGPATFFSAKQWEVFDIELLEVKSCSRSSFGMVSSVTCE</sequence>
<dbReference type="GO" id="GO:0003755">
    <property type="term" value="F:peptidyl-prolyl cis-trans isomerase activity"/>
    <property type="evidence" value="ECO:0007669"/>
    <property type="project" value="UniProtKB-KW"/>
</dbReference>
<keyword evidence="1" id="KW-0413">Isomerase</keyword>
<dbReference type="InterPro" id="IPR044239">
    <property type="entry name" value="FKBP20-2-like"/>
</dbReference>
<organism evidence="4">
    <name type="scientific">Ostreococcus mediterraneus</name>
    <dbReference type="NCBI Taxonomy" id="1486918"/>
    <lineage>
        <taxon>Eukaryota</taxon>
        <taxon>Viridiplantae</taxon>
        <taxon>Chlorophyta</taxon>
        <taxon>Mamiellophyceae</taxon>
        <taxon>Mamiellales</taxon>
        <taxon>Bathycoccaceae</taxon>
        <taxon>Ostreococcus</taxon>
    </lineage>
</organism>
<feature type="region of interest" description="Disordered" evidence="2">
    <location>
        <begin position="1"/>
        <end position="34"/>
    </location>
</feature>
<dbReference type="InterPro" id="IPR001179">
    <property type="entry name" value="PPIase_FKBP_dom"/>
</dbReference>
<evidence type="ECO:0000256" key="2">
    <source>
        <dbReference type="SAM" id="MobiDB-lite"/>
    </source>
</evidence>